<organism evidence="2 3">
    <name type="scientific">Chryseosolibacter histidini</name>
    <dbReference type="NCBI Taxonomy" id="2782349"/>
    <lineage>
        <taxon>Bacteria</taxon>
        <taxon>Pseudomonadati</taxon>
        <taxon>Bacteroidota</taxon>
        <taxon>Cytophagia</taxon>
        <taxon>Cytophagales</taxon>
        <taxon>Chryseotaleaceae</taxon>
        <taxon>Chryseosolibacter</taxon>
    </lineage>
</organism>
<accession>A0AAP2DI96</accession>
<proteinExistence type="predicted"/>
<dbReference type="Proteomes" id="UP001319200">
    <property type="component" value="Unassembled WGS sequence"/>
</dbReference>
<keyword evidence="3" id="KW-1185">Reference proteome</keyword>
<dbReference type="RefSeq" id="WP_254160649.1">
    <property type="nucleotide sequence ID" value="NZ_JAHESF010000002.1"/>
</dbReference>
<name>A0AAP2DI96_9BACT</name>
<reference evidence="2 3" key="1">
    <citation type="submission" date="2021-05" db="EMBL/GenBank/DDBJ databases">
        <title>A Polyphasic approach of four new species of the genus Ohtaekwangia: Ohtaekwangia histidinii sp. nov., Ohtaekwangia cretensis sp. nov., Ohtaekwangia indiensis sp. nov., Ohtaekwangia reichenbachii sp. nov. from diverse environment.</title>
        <authorList>
            <person name="Octaviana S."/>
        </authorList>
    </citation>
    <scope>NUCLEOTIDE SEQUENCE [LARGE SCALE GENOMIC DNA]</scope>
    <source>
        <strain evidence="2 3">PWU4</strain>
    </source>
</reference>
<feature type="region of interest" description="Disordered" evidence="1">
    <location>
        <begin position="60"/>
        <end position="81"/>
    </location>
</feature>
<dbReference type="EMBL" id="JAHESF010000002">
    <property type="protein sequence ID" value="MBT1695878.1"/>
    <property type="molecule type" value="Genomic_DNA"/>
</dbReference>
<evidence type="ECO:0000313" key="2">
    <source>
        <dbReference type="EMBL" id="MBT1695878.1"/>
    </source>
</evidence>
<comment type="caution">
    <text evidence="2">The sequence shown here is derived from an EMBL/GenBank/DDBJ whole genome shotgun (WGS) entry which is preliminary data.</text>
</comment>
<protein>
    <submittedName>
        <fullName evidence="2">Uncharacterized protein</fullName>
    </submittedName>
</protein>
<dbReference type="AlphaFoldDB" id="A0AAP2DI96"/>
<feature type="compositionally biased region" description="Basic residues" evidence="1">
    <location>
        <begin position="63"/>
        <end position="75"/>
    </location>
</feature>
<gene>
    <name evidence="2" type="ORF">KK083_03245</name>
</gene>
<evidence type="ECO:0000313" key="3">
    <source>
        <dbReference type="Proteomes" id="UP001319200"/>
    </source>
</evidence>
<evidence type="ECO:0000256" key="1">
    <source>
        <dbReference type="SAM" id="MobiDB-lite"/>
    </source>
</evidence>
<sequence length="81" mass="9294">MKKASRKEIRNTVASVMHQTLFELQVAPTKKIKKLVTDASKKFADEIKNELKKQIARDEKVAKKQLKTKRGKKKKEAGSQE</sequence>